<organism evidence="4 5">
    <name type="scientific">Actinomycetospora straminea</name>
    <dbReference type="NCBI Taxonomy" id="663607"/>
    <lineage>
        <taxon>Bacteria</taxon>
        <taxon>Bacillati</taxon>
        <taxon>Actinomycetota</taxon>
        <taxon>Actinomycetes</taxon>
        <taxon>Pseudonocardiales</taxon>
        <taxon>Pseudonocardiaceae</taxon>
        <taxon>Actinomycetospora</taxon>
    </lineage>
</organism>
<dbReference type="PANTHER" id="PTHR30546">
    <property type="entry name" value="FLAVODOXIN-RELATED PROTEIN WRBA-RELATED"/>
    <property type="match status" value="1"/>
</dbReference>
<name>A0ABP9E6J4_9PSEU</name>
<feature type="region of interest" description="Disordered" evidence="2">
    <location>
        <begin position="46"/>
        <end position="82"/>
    </location>
</feature>
<evidence type="ECO:0000259" key="3">
    <source>
        <dbReference type="PROSITE" id="PS50902"/>
    </source>
</evidence>
<proteinExistence type="inferred from homology"/>
<evidence type="ECO:0000256" key="2">
    <source>
        <dbReference type="SAM" id="MobiDB-lite"/>
    </source>
</evidence>
<evidence type="ECO:0000313" key="4">
    <source>
        <dbReference type="EMBL" id="GAA4870748.1"/>
    </source>
</evidence>
<dbReference type="NCBIfam" id="TIGR01755">
    <property type="entry name" value="flav_wrbA"/>
    <property type="match status" value="1"/>
</dbReference>
<dbReference type="PANTHER" id="PTHR30546:SF23">
    <property type="entry name" value="FLAVOPROTEIN-LIKE PROTEIN YCP4-RELATED"/>
    <property type="match status" value="1"/>
</dbReference>
<dbReference type="Gene3D" id="3.40.50.360">
    <property type="match status" value="1"/>
</dbReference>
<comment type="caution">
    <text evidence="4">The sequence shown here is derived from an EMBL/GenBank/DDBJ whole genome shotgun (WGS) entry which is preliminary data.</text>
</comment>
<dbReference type="SUPFAM" id="SSF52218">
    <property type="entry name" value="Flavoproteins"/>
    <property type="match status" value="1"/>
</dbReference>
<dbReference type="InterPro" id="IPR029039">
    <property type="entry name" value="Flavoprotein-like_sf"/>
</dbReference>
<dbReference type="NCBIfam" id="NF002999">
    <property type="entry name" value="PRK03767.1"/>
    <property type="match status" value="1"/>
</dbReference>
<keyword evidence="5" id="KW-1185">Reference proteome</keyword>
<dbReference type="Proteomes" id="UP001500457">
    <property type="component" value="Unassembled WGS sequence"/>
</dbReference>
<gene>
    <name evidence="4" type="ORF">GCM10023203_20050</name>
</gene>
<feature type="domain" description="Flavodoxin-like" evidence="3">
    <location>
        <begin position="92"/>
        <end position="259"/>
    </location>
</feature>
<dbReference type="InterPro" id="IPR005025">
    <property type="entry name" value="FMN_Rdtase-like_dom"/>
</dbReference>
<evidence type="ECO:0000256" key="1">
    <source>
        <dbReference type="ARBA" id="ARBA00006961"/>
    </source>
</evidence>
<dbReference type="EMBL" id="BAABHQ010000004">
    <property type="protein sequence ID" value="GAA4870748.1"/>
    <property type="molecule type" value="Genomic_DNA"/>
</dbReference>
<accession>A0ABP9E6J4</accession>
<dbReference type="PROSITE" id="PS50902">
    <property type="entry name" value="FLAVODOXIN_LIKE"/>
    <property type="match status" value="1"/>
</dbReference>
<comment type="similarity">
    <text evidence="1">Belongs to the WrbA family.</text>
</comment>
<dbReference type="InterPro" id="IPR008254">
    <property type="entry name" value="Flavodoxin/NO_synth"/>
</dbReference>
<evidence type="ECO:0000313" key="5">
    <source>
        <dbReference type="Proteomes" id="UP001500457"/>
    </source>
</evidence>
<dbReference type="InterPro" id="IPR010089">
    <property type="entry name" value="Flavoprotein_WrbA-like"/>
</dbReference>
<protein>
    <recommendedName>
        <fullName evidence="3">Flavodoxin-like domain-containing protein</fullName>
    </recommendedName>
</protein>
<dbReference type="Pfam" id="PF03358">
    <property type="entry name" value="FMN_red"/>
    <property type="match status" value="1"/>
</dbReference>
<sequence>MFGAVSGAVSGAVFGGVLEGVSGAASGRAGAIARASPVVTPSSCYATAPRAARRRRERRDPARPHTPGRVMIGAHTDPGGPVTEPSGRAPRIAVVFYSATGNVAALAEALAEGAREAGAETRVRPVAERAPREAIEANRRWKAWVDDNPYDTLASLDDLEWADGLALGSPTRFGNSAEQLKAFLDTTGGLWAQGKLAGLVGTSFTSASTGHGGLEATILSMNNVLYHWGALVMPLGYAADPSLMSSGNPYGASWVSRKSAAPDDDALLAARVQGTRLAQVAAKLIS</sequence>
<reference evidence="5" key="1">
    <citation type="journal article" date="2019" name="Int. J. Syst. Evol. Microbiol.">
        <title>The Global Catalogue of Microorganisms (GCM) 10K type strain sequencing project: providing services to taxonomists for standard genome sequencing and annotation.</title>
        <authorList>
            <consortium name="The Broad Institute Genomics Platform"/>
            <consortium name="The Broad Institute Genome Sequencing Center for Infectious Disease"/>
            <person name="Wu L."/>
            <person name="Ma J."/>
        </authorList>
    </citation>
    <scope>NUCLEOTIDE SEQUENCE [LARGE SCALE GENOMIC DNA]</scope>
    <source>
        <strain evidence="5">JCM 17983</strain>
    </source>
</reference>